<accession>A0ABP5B0E8</accession>
<sequence>MRHTELETRLSEALGDDYAAFWASQTVIAALDGRTPRQALDDGVPPKQVWAAVWETLGLPASQR</sequence>
<dbReference type="RefSeq" id="WP_344008629.1">
    <property type="nucleotide sequence ID" value="NZ_BAAAMY010000009.1"/>
</dbReference>
<proteinExistence type="predicted"/>
<keyword evidence="2" id="KW-1185">Reference proteome</keyword>
<gene>
    <name evidence="1" type="ORF">GCM10009737_32060</name>
</gene>
<organism evidence="1 2">
    <name type="scientific">Nocardioides lentus</name>
    <dbReference type="NCBI Taxonomy" id="338077"/>
    <lineage>
        <taxon>Bacteria</taxon>
        <taxon>Bacillati</taxon>
        <taxon>Actinomycetota</taxon>
        <taxon>Actinomycetes</taxon>
        <taxon>Propionibacteriales</taxon>
        <taxon>Nocardioidaceae</taxon>
        <taxon>Nocardioides</taxon>
    </lineage>
</organism>
<dbReference type="Pfam" id="PF11248">
    <property type="entry name" value="DUF3046"/>
    <property type="match status" value="1"/>
</dbReference>
<dbReference type="Proteomes" id="UP001501612">
    <property type="component" value="Unassembled WGS sequence"/>
</dbReference>
<dbReference type="EMBL" id="BAAAMY010000009">
    <property type="protein sequence ID" value="GAA1927817.1"/>
    <property type="molecule type" value="Genomic_DNA"/>
</dbReference>
<evidence type="ECO:0000313" key="1">
    <source>
        <dbReference type="EMBL" id="GAA1927817.1"/>
    </source>
</evidence>
<protein>
    <recommendedName>
        <fullName evidence="3">DUF3046 domain-containing protein</fullName>
    </recommendedName>
</protein>
<evidence type="ECO:0000313" key="2">
    <source>
        <dbReference type="Proteomes" id="UP001501612"/>
    </source>
</evidence>
<reference evidence="2" key="1">
    <citation type="journal article" date="2019" name="Int. J. Syst. Evol. Microbiol.">
        <title>The Global Catalogue of Microorganisms (GCM) 10K type strain sequencing project: providing services to taxonomists for standard genome sequencing and annotation.</title>
        <authorList>
            <consortium name="The Broad Institute Genomics Platform"/>
            <consortium name="The Broad Institute Genome Sequencing Center for Infectious Disease"/>
            <person name="Wu L."/>
            <person name="Ma J."/>
        </authorList>
    </citation>
    <scope>NUCLEOTIDE SEQUENCE [LARGE SCALE GENOMIC DNA]</scope>
    <source>
        <strain evidence="2">JCM 14046</strain>
    </source>
</reference>
<dbReference type="InterPro" id="IPR021408">
    <property type="entry name" value="DUF3046"/>
</dbReference>
<name>A0ABP5B0E8_9ACTN</name>
<comment type="caution">
    <text evidence="1">The sequence shown here is derived from an EMBL/GenBank/DDBJ whole genome shotgun (WGS) entry which is preliminary data.</text>
</comment>
<evidence type="ECO:0008006" key="3">
    <source>
        <dbReference type="Google" id="ProtNLM"/>
    </source>
</evidence>